<feature type="transmembrane region" description="Helical" evidence="9">
    <location>
        <begin position="409"/>
        <end position="428"/>
    </location>
</feature>
<feature type="compositionally biased region" description="Low complexity" evidence="8">
    <location>
        <begin position="458"/>
        <end position="471"/>
    </location>
</feature>
<feature type="transmembrane region" description="Helical" evidence="9">
    <location>
        <begin position="172"/>
        <end position="188"/>
    </location>
</feature>
<feature type="transmembrane region" description="Helical" evidence="9">
    <location>
        <begin position="258"/>
        <end position="277"/>
    </location>
</feature>
<protein>
    <recommendedName>
        <fullName evidence="10">Acyltransferase 3 domain-containing protein</fullName>
    </recommendedName>
</protein>
<accession>A0ABP9JAY5</accession>
<feature type="transmembrane region" description="Helical" evidence="9">
    <location>
        <begin position="283"/>
        <end position="304"/>
    </location>
</feature>
<dbReference type="InterPro" id="IPR036514">
    <property type="entry name" value="SGNH_hydro_sf"/>
</dbReference>
<feature type="compositionally biased region" description="Polar residues" evidence="8">
    <location>
        <begin position="1"/>
        <end position="17"/>
    </location>
</feature>
<keyword evidence="3" id="KW-0808">Transferase</keyword>
<organism evidence="11 12">
    <name type="scientific">Terrabacter aeriphilus</name>
    <dbReference type="NCBI Taxonomy" id="515662"/>
    <lineage>
        <taxon>Bacteria</taxon>
        <taxon>Bacillati</taxon>
        <taxon>Actinomycetota</taxon>
        <taxon>Actinomycetes</taxon>
        <taxon>Micrococcales</taxon>
        <taxon>Intrasporangiaceae</taxon>
        <taxon>Terrabacter</taxon>
    </lineage>
</organism>
<proteinExistence type="predicted"/>
<evidence type="ECO:0000256" key="6">
    <source>
        <dbReference type="ARBA" id="ARBA00023136"/>
    </source>
</evidence>
<dbReference type="EMBL" id="BAABIW010000011">
    <property type="protein sequence ID" value="GAA5024804.1"/>
    <property type="molecule type" value="Genomic_DNA"/>
</dbReference>
<evidence type="ECO:0000256" key="3">
    <source>
        <dbReference type="ARBA" id="ARBA00022679"/>
    </source>
</evidence>
<comment type="caution">
    <text evidence="11">The sequence shown here is derived from an EMBL/GenBank/DDBJ whole genome shotgun (WGS) entry which is preliminary data.</text>
</comment>
<feature type="transmembrane region" description="Helical" evidence="9">
    <location>
        <begin position="103"/>
        <end position="121"/>
    </location>
</feature>
<dbReference type="InterPro" id="IPR050879">
    <property type="entry name" value="Acyltransferase_3"/>
</dbReference>
<feature type="transmembrane region" description="Helical" evidence="9">
    <location>
        <begin position="358"/>
        <end position="379"/>
    </location>
</feature>
<evidence type="ECO:0000256" key="9">
    <source>
        <dbReference type="SAM" id="Phobius"/>
    </source>
</evidence>
<dbReference type="SUPFAM" id="SSF52266">
    <property type="entry name" value="SGNH hydrolase"/>
    <property type="match status" value="1"/>
</dbReference>
<keyword evidence="12" id="KW-1185">Reference proteome</keyword>
<evidence type="ECO:0000256" key="5">
    <source>
        <dbReference type="ARBA" id="ARBA00022989"/>
    </source>
</evidence>
<dbReference type="Pfam" id="PF01757">
    <property type="entry name" value="Acyl_transf_3"/>
    <property type="match status" value="1"/>
</dbReference>
<feature type="domain" description="Acyltransferase 3" evidence="10">
    <location>
        <begin position="35"/>
        <end position="374"/>
    </location>
</feature>
<gene>
    <name evidence="11" type="ORF">GCM10023258_17160</name>
</gene>
<sequence length="659" mass="70311">MTTSAISRAAGTGQTAHPATEAVPETPHARPRRIEGLDGLRALAIAGVLVYHLNASWLPGGFLGVDVFFVVSGFLITTLLVREHQRTGRVALSQFWVRRARRLLPALVLCVVSSVLIARLVSEDLLVSIGRQMVGALTFSTNWLEITAGSSYFDQTAPQLFMNFWSLAVEEQFYLLWPLATLALLAVSSRVRVGVAVAVGLASSLLMALVFSPGLDATRVYYGTDTHLMGLMAGAALAFAWTHPTLALRVAPSRWGRWGAYAVPLSGVVLLALMVGLDEQSSLTFRGGIVLASVASAVLVMGLVEHRPDGPTALQRVLRHPAATWVGQRSYSIYLWHWPVILLVALDNPSAPGTTSHLLTRLWCVLVTLALADLTFRFVETPFRERGFRGVALGLAGRVRGLTRRTKQVVAAGVVGLAVVTTVIVLTAPDQTETARMLAANEAAAQEPADPAPGRPVGTTPSPSASAAGTTGAAGAGAASALKTFTMPSGPEIDAYGDSIMVGSLQALRYYFPGIRIDAKSNRRWSDGLAEVSARGAANRRAVVLAFGTNAGVDEERVKQVLDVLGPQRMVVLVNIMGPFARVDSDNTTLELVAKGRPNVVVADWADAIRAHPDQVQSDRVHPTIRGAHLFSKTVRQALADLSQRSTGRAVVLKDLPIP</sequence>
<keyword evidence="2" id="KW-1003">Cell membrane</keyword>
<name>A0ABP9JAY5_9MICO</name>
<feature type="transmembrane region" description="Helical" evidence="9">
    <location>
        <begin position="325"/>
        <end position="346"/>
    </location>
</feature>
<dbReference type="Gene3D" id="3.40.50.1110">
    <property type="entry name" value="SGNH hydrolase"/>
    <property type="match status" value="1"/>
</dbReference>
<feature type="transmembrane region" description="Helical" evidence="9">
    <location>
        <begin position="40"/>
        <end position="57"/>
    </location>
</feature>
<dbReference type="RefSeq" id="WP_345507050.1">
    <property type="nucleotide sequence ID" value="NZ_BAABIW010000011.1"/>
</dbReference>
<dbReference type="PANTHER" id="PTHR23028">
    <property type="entry name" value="ACETYLTRANSFERASE"/>
    <property type="match status" value="1"/>
</dbReference>
<evidence type="ECO:0000256" key="7">
    <source>
        <dbReference type="ARBA" id="ARBA00023315"/>
    </source>
</evidence>
<evidence type="ECO:0000313" key="11">
    <source>
        <dbReference type="EMBL" id="GAA5024804.1"/>
    </source>
</evidence>
<feature type="region of interest" description="Disordered" evidence="8">
    <location>
        <begin position="1"/>
        <end position="28"/>
    </location>
</feature>
<comment type="subcellular location">
    <subcellularLocation>
        <location evidence="1">Cell membrane</location>
        <topology evidence="1">Multi-pass membrane protein</topology>
    </subcellularLocation>
</comment>
<dbReference type="InterPro" id="IPR002656">
    <property type="entry name" value="Acyl_transf_3_dom"/>
</dbReference>
<evidence type="ECO:0000256" key="1">
    <source>
        <dbReference type="ARBA" id="ARBA00004651"/>
    </source>
</evidence>
<feature type="transmembrane region" description="Helical" evidence="9">
    <location>
        <begin position="63"/>
        <end position="82"/>
    </location>
</feature>
<keyword evidence="6 9" id="KW-0472">Membrane</keyword>
<feature type="region of interest" description="Disordered" evidence="8">
    <location>
        <begin position="442"/>
        <end position="471"/>
    </location>
</feature>
<evidence type="ECO:0000313" key="12">
    <source>
        <dbReference type="Proteomes" id="UP001500427"/>
    </source>
</evidence>
<evidence type="ECO:0000256" key="2">
    <source>
        <dbReference type="ARBA" id="ARBA00022475"/>
    </source>
</evidence>
<evidence type="ECO:0000256" key="8">
    <source>
        <dbReference type="SAM" id="MobiDB-lite"/>
    </source>
</evidence>
<dbReference type="PANTHER" id="PTHR23028:SF53">
    <property type="entry name" value="ACYL_TRANSF_3 DOMAIN-CONTAINING PROTEIN"/>
    <property type="match status" value="1"/>
</dbReference>
<feature type="transmembrane region" description="Helical" evidence="9">
    <location>
        <begin position="227"/>
        <end position="246"/>
    </location>
</feature>
<dbReference type="Proteomes" id="UP001500427">
    <property type="component" value="Unassembled WGS sequence"/>
</dbReference>
<keyword evidence="7" id="KW-0012">Acyltransferase</keyword>
<evidence type="ECO:0000256" key="4">
    <source>
        <dbReference type="ARBA" id="ARBA00022692"/>
    </source>
</evidence>
<reference evidence="12" key="1">
    <citation type="journal article" date="2019" name="Int. J. Syst. Evol. Microbiol.">
        <title>The Global Catalogue of Microorganisms (GCM) 10K type strain sequencing project: providing services to taxonomists for standard genome sequencing and annotation.</title>
        <authorList>
            <consortium name="The Broad Institute Genomics Platform"/>
            <consortium name="The Broad Institute Genome Sequencing Center for Infectious Disease"/>
            <person name="Wu L."/>
            <person name="Ma J."/>
        </authorList>
    </citation>
    <scope>NUCLEOTIDE SEQUENCE [LARGE SCALE GENOMIC DNA]</scope>
    <source>
        <strain evidence="12">JCM 17687</strain>
    </source>
</reference>
<keyword evidence="5 9" id="KW-1133">Transmembrane helix</keyword>
<keyword evidence="4 9" id="KW-0812">Transmembrane</keyword>
<evidence type="ECO:0000259" key="10">
    <source>
        <dbReference type="Pfam" id="PF01757"/>
    </source>
</evidence>
<feature type="transmembrane region" description="Helical" evidence="9">
    <location>
        <begin position="195"/>
        <end position="215"/>
    </location>
</feature>